<dbReference type="GO" id="GO:0042383">
    <property type="term" value="C:sarcolemma"/>
    <property type="evidence" value="ECO:0007669"/>
    <property type="project" value="TreeGrafter"/>
</dbReference>
<dbReference type="PRINTS" id="PR00795">
    <property type="entry name" value="RYANODINER"/>
</dbReference>
<dbReference type="InterPro" id="IPR013333">
    <property type="entry name" value="Ryan_recept"/>
</dbReference>
<feature type="domain" description="MIR" evidence="3">
    <location>
        <begin position="214"/>
        <end position="269"/>
    </location>
</feature>
<dbReference type="AlphaFoldDB" id="A0AAV9SQ08"/>
<evidence type="ECO:0000313" key="4">
    <source>
        <dbReference type="EMBL" id="KAK5622884.1"/>
    </source>
</evidence>
<sequence length="299" mass="32525">MRHSPSSVSWALPWASSRWDVPGTPPEEGVQEASDMDARATSTGSSRCGGAAALLRAPPRWPSLLTLSLREAHFSRLYPGTRSIGHDPKFMAIAAASFPFPSLDPSLQAQSGRQLTMADLGEGEDEIQFLRTDDEVVLQCSATIQKEQQKLCLAAEGFGNRLCFLESISNSKNVPPDLSICTFVLEQSLSVRALQEMLANTEEKTDGAAQGGGHRTLLYGHAVLLRHSYSGMFLCCLSTSRSSTDKLAFDVGLQEETTGEACWWTIHPASKQRSEGEKVRVGDDLILVSVSSERYLVSC</sequence>
<keyword evidence="4" id="KW-0675">Receptor</keyword>
<evidence type="ECO:0000313" key="5">
    <source>
        <dbReference type="Proteomes" id="UP001311232"/>
    </source>
</evidence>
<feature type="region of interest" description="Disordered" evidence="2">
    <location>
        <begin position="16"/>
        <end position="45"/>
    </location>
</feature>
<dbReference type="InterPro" id="IPR016093">
    <property type="entry name" value="MIR_motif"/>
</dbReference>
<dbReference type="GO" id="GO:0005219">
    <property type="term" value="F:ryanodine-sensitive calcium-release channel activity"/>
    <property type="evidence" value="ECO:0007669"/>
    <property type="project" value="InterPro"/>
</dbReference>
<dbReference type="GO" id="GO:0014808">
    <property type="term" value="P:release of sequestered calcium ion into cytosol by sarcoplasmic reticulum"/>
    <property type="evidence" value="ECO:0007669"/>
    <property type="project" value="TreeGrafter"/>
</dbReference>
<gene>
    <name evidence="4" type="primary">RYR2_5</name>
    <name evidence="4" type="ORF">CRENBAI_023299</name>
</gene>
<dbReference type="FunFam" id="2.80.10.50:FF:000006">
    <property type="entry name" value="Ryanodine receptor 2 (Cardiac)"/>
    <property type="match status" value="1"/>
</dbReference>
<dbReference type="InterPro" id="IPR036300">
    <property type="entry name" value="MIR_dom_sf"/>
</dbReference>
<dbReference type="PANTHER" id="PTHR46399:SF7">
    <property type="entry name" value="RYANODINE RECEPTOR 2"/>
    <property type="match status" value="1"/>
</dbReference>
<evidence type="ECO:0000259" key="3">
    <source>
        <dbReference type="PROSITE" id="PS50919"/>
    </source>
</evidence>
<reference evidence="4 5" key="1">
    <citation type="submission" date="2021-06" db="EMBL/GenBank/DDBJ databases">
        <authorList>
            <person name="Palmer J.M."/>
        </authorList>
    </citation>
    <scope>NUCLEOTIDE SEQUENCE [LARGE SCALE GENOMIC DNA]</scope>
    <source>
        <strain evidence="4 5">MEX-2019</strain>
        <tissue evidence="4">Muscle</tissue>
    </source>
</reference>
<dbReference type="PROSITE" id="PS50919">
    <property type="entry name" value="MIR"/>
    <property type="match status" value="1"/>
</dbReference>
<dbReference type="PANTHER" id="PTHR46399">
    <property type="entry name" value="B30.2/SPRY DOMAIN-CONTAINING PROTEIN"/>
    <property type="match status" value="1"/>
</dbReference>
<dbReference type="GO" id="GO:0034704">
    <property type="term" value="C:calcium channel complex"/>
    <property type="evidence" value="ECO:0007669"/>
    <property type="project" value="TreeGrafter"/>
</dbReference>
<dbReference type="GO" id="GO:0005790">
    <property type="term" value="C:smooth endoplasmic reticulum"/>
    <property type="evidence" value="ECO:0007669"/>
    <property type="project" value="TreeGrafter"/>
</dbReference>
<proteinExistence type="predicted"/>
<protein>
    <submittedName>
        <fullName evidence="4">Ryanodine receptor 2</fullName>
    </submittedName>
</protein>
<dbReference type="InterPro" id="IPR015925">
    <property type="entry name" value="Ryanodine_IP3_receptor"/>
</dbReference>
<dbReference type="SUPFAM" id="SSF82109">
    <property type="entry name" value="MIR domain"/>
    <property type="match status" value="1"/>
</dbReference>
<name>A0AAV9SQ08_9TELE</name>
<dbReference type="GO" id="GO:0033017">
    <property type="term" value="C:sarcoplasmic reticulum membrane"/>
    <property type="evidence" value="ECO:0007669"/>
    <property type="project" value="TreeGrafter"/>
</dbReference>
<dbReference type="EMBL" id="JAHHUM010000069">
    <property type="protein sequence ID" value="KAK5622884.1"/>
    <property type="molecule type" value="Genomic_DNA"/>
</dbReference>
<dbReference type="Gene3D" id="2.80.10.50">
    <property type="match status" value="1"/>
</dbReference>
<comment type="caution">
    <text evidence="4">The sequence shown here is derived from an EMBL/GenBank/DDBJ whole genome shotgun (WGS) entry which is preliminary data.</text>
</comment>
<keyword evidence="5" id="KW-1185">Reference proteome</keyword>
<dbReference type="GO" id="GO:0030018">
    <property type="term" value="C:Z disc"/>
    <property type="evidence" value="ECO:0007669"/>
    <property type="project" value="TreeGrafter"/>
</dbReference>
<organism evidence="4 5">
    <name type="scientific">Crenichthys baileyi</name>
    <name type="common">White River springfish</name>
    <dbReference type="NCBI Taxonomy" id="28760"/>
    <lineage>
        <taxon>Eukaryota</taxon>
        <taxon>Metazoa</taxon>
        <taxon>Chordata</taxon>
        <taxon>Craniata</taxon>
        <taxon>Vertebrata</taxon>
        <taxon>Euteleostomi</taxon>
        <taxon>Actinopterygii</taxon>
        <taxon>Neopterygii</taxon>
        <taxon>Teleostei</taxon>
        <taxon>Neoteleostei</taxon>
        <taxon>Acanthomorphata</taxon>
        <taxon>Ovalentaria</taxon>
        <taxon>Atherinomorphae</taxon>
        <taxon>Cyprinodontiformes</taxon>
        <taxon>Goodeidae</taxon>
        <taxon>Crenichthys</taxon>
    </lineage>
</organism>
<accession>A0AAV9SQ08</accession>
<dbReference type="Pfam" id="PF08709">
    <property type="entry name" value="Ins145_P3_rec"/>
    <property type="match status" value="1"/>
</dbReference>
<evidence type="ECO:0000256" key="2">
    <source>
        <dbReference type="SAM" id="MobiDB-lite"/>
    </source>
</evidence>
<dbReference type="Proteomes" id="UP001311232">
    <property type="component" value="Unassembled WGS sequence"/>
</dbReference>
<evidence type="ECO:0000256" key="1">
    <source>
        <dbReference type="ARBA" id="ARBA00022737"/>
    </source>
</evidence>
<keyword evidence="1" id="KW-0677">Repeat</keyword>
<dbReference type="InterPro" id="IPR014821">
    <property type="entry name" value="Ins145_P3_rcpt"/>
</dbReference>
<dbReference type="GO" id="GO:0006941">
    <property type="term" value="P:striated muscle contraction"/>
    <property type="evidence" value="ECO:0007669"/>
    <property type="project" value="TreeGrafter"/>
</dbReference>